<dbReference type="PANTHER" id="PTHR45641">
    <property type="entry name" value="TETRATRICOPEPTIDE REPEAT PROTEIN (AFU_ORTHOLOGUE AFUA_6G03870)"/>
    <property type="match status" value="1"/>
</dbReference>
<keyword evidence="1" id="KW-0677">Repeat</keyword>
<proteinExistence type="predicted"/>
<dbReference type="Proteomes" id="UP000677228">
    <property type="component" value="Unassembled WGS sequence"/>
</dbReference>
<dbReference type="SUPFAM" id="SSF48452">
    <property type="entry name" value="TPR-like"/>
    <property type="match status" value="1"/>
</dbReference>
<accession>A0A815RVL7</accession>
<dbReference type="Proteomes" id="UP000682733">
    <property type="component" value="Unassembled WGS sequence"/>
</dbReference>
<feature type="repeat" description="TPR" evidence="3">
    <location>
        <begin position="264"/>
        <end position="297"/>
    </location>
</feature>
<dbReference type="EMBL" id="CAJNOQ010021174">
    <property type="protein sequence ID" value="CAF1481880.1"/>
    <property type="molecule type" value="Genomic_DNA"/>
</dbReference>
<keyword evidence="9" id="KW-1185">Reference proteome</keyword>
<dbReference type="EMBL" id="CAJOBC010086657">
    <property type="protein sequence ID" value="CAF4346747.1"/>
    <property type="molecule type" value="Genomic_DNA"/>
</dbReference>
<feature type="repeat" description="TPR" evidence="3">
    <location>
        <begin position="426"/>
        <end position="459"/>
    </location>
</feature>
<evidence type="ECO:0000256" key="2">
    <source>
        <dbReference type="ARBA" id="ARBA00022803"/>
    </source>
</evidence>
<dbReference type="Pfam" id="PF13181">
    <property type="entry name" value="TPR_8"/>
    <property type="match status" value="1"/>
</dbReference>
<protein>
    <submittedName>
        <fullName evidence="6">Uncharacterized protein</fullName>
    </submittedName>
</protein>
<dbReference type="AlphaFoldDB" id="A0A815RVL7"/>
<evidence type="ECO:0000313" key="8">
    <source>
        <dbReference type="EMBL" id="CAF4346747.1"/>
    </source>
</evidence>
<sequence length="491" mass="56332">MFVCFSRSIIANDTTTASTSAINVLPVDTININENVQNFIGVWLDNSSVERKTDVSNYNNEDYLKTQASLDLVFTYLKSYIDPFKFFFDIDSASIAGKIFLVVSHLEDEHVISLVHSRSEIEFIYVYHPQNSIAEKKKDDGWIQKYPKIRGGVFMTRDNLCAQIKADIDEYSSDEQIELNTVQEDKSYESTTTTNRTTITSTSSSSKYTLPPMAIFTSDTKENVIHNLNKESASFIWFQLLAEILLRMSHSDEAKEDMLNECLSHTLLTLGDFLREAGEYKKAENYYRRLLVEFPQKTDEMRGIIYNNLGLVRLEGGDPDVALEYFENAENILKPLNSDLPLAATYGNKQMAYCHKGNYHAAFQNHEKTREIILKSLPANDPSMIKIHINTGVTYHKKGNYDEAQRNYQKALDLQLKAEKYPPDLSAIYNNMGGLYYSKGDYENALKYFNMAHETVVDFLPQTHSWLLDYRRNIAAAVNHDRSTPKKLKRQ</sequence>
<dbReference type="Proteomes" id="UP000663829">
    <property type="component" value="Unassembled WGS sequence"/>
</dbReference>
<reference evidence="6" key="1">
    <citation type="submission" date="2021-02" db="EMBL/GenBank/DDBJ databases">
        <authorList>
            <person name="Nowell W R."/>
        </authorList>
    </citation>
    <scope>NUCLEOTIDE SEQUENCE</scope>
</reference>
<dbReference type="PANTHER" id="PTHR45641:SF19">
    <property type="entry name" value="NEPHROCYSTIN-3"/>
    <property type="match status" value="1"/>
</dbReference>
<evidence type="ECO:0000313" key="5">
    <source>
        <dbReference type="EMBL" id="CAF1416489.1"/>
    </source>
</evidence>
<dbReference type="Pfam" id="PF13424">
    <property type="entry name" value="TPR_12"/>
    <property type="match status" value="2"/>
</dbReference>
<dbReference type="PROSITE" id="PS50293">
    <property type="entry name" value="TPR_REGION"/>
    <property type="match status" value="1"/>
</dbReference>
<evidence type="ECO:0000256" key="4">
    <source>
        <dbReference type="SAM" id="MobiDB-lite"/>
    </source>
</evidence>
<dbReference type="Proteomes" id="UP000681722">
    <property type="component" value="Unassembled WGS sequence"/>
</dbReference>
<evidence type="ECO:0000256" key="1">
    <source>
        <dbReference type="ARBA" id="ARBA00022737"/>
    </source>
</evidence>
<gene>
    <name evidence="6" type="ORF">GPM918_LOCUS35877</name>
    <name evidence="5" type="ORF">OVA965_LOCUS33547</name>
    <name evidence="8" type="ORF">SRO942_LOCUS36601</name>
    <name evidence="7" type="ORF">TMI583_LOCUS34438</name>
</gene>
<feature type="region of interest" description="Disordered" evidence="4">
    <location>
        <begin position="186"/>
        <end position="205"/>
    </location>
</feature>
<dbReference type="OrthoDB" id="2942533at2759"/>
<evidence type="ECO:0000313" key="9">
    <source>
        <dbReference type="Proteomes" id="UP000663829"/>
    </source>
</evidence>
<feature type="compositionally biased region" description="Low complexity" evidence="4">
    <location>
        <begin position="190"/>
        <end position="205"/>
    </location>
</feature>
<comment type="caution">
    <text evidence="6">The sequence shown here is derived from an EMBL/GenBank/DDBJ whole genome shotgun (WGS) entry which is preliminary data.</text>
</comment>
<evidence type="ECO:0000256" key="3">
    <source>
        <dbReference type="PROSITE-ProRule" id="PRU00339"/>
    </source>
</evidence>
<dbReference type="SMART" id="SM00028">
    <property type="entry name" value="TPR"/>
    <property type="match status" value="5"/>
</dbReference>
<evidence type="ECO:0000313" key="6">
    <source>
        <dbReference type="EMBL" id="CAF1481880.1"/>
    </source>
</evidence>
<evidence type="ECO:0000313" key="7">
    <source>
        <dbReference type="EMBL" id="CAF4218678.1"/>
    </source>
</evidence>
<dbReference type="Gene3D" id="1.25.40.10">
    <property type="entry name" value="Tetratricopeptide repeat domain"/>
    <property type="match status" value="2"/>
</dbReference>
<dbReference type="InterPro" id="IPR019734">
    <property type="entry name" value="TPR_rpt"/>
</dbReference>
<dbReference type="InterPro" id="IPR011990">
    <property type="entry name" value="TPR-like_helical_dom_sf"/>
</dbReference>
<dbReference type="EMBL" id="CAJNOK010027232">
    <property type="protein sequence ID" value="CAF1416489.1"/>
    <property type="molecule type" value="Genomic_DNA"/>
</dbReference>
<name>A0A815RVL7_9BILA</name>
<keyword evidence="2 3" id="KW-0802">TPR repeat</keyword>
<organism evidence="6 9">
    <name type="scientific">Didymodactylos carnosus</name>
    <dbReference type="NCBI Taxonomy" id="1234261"/>
    <lineage>
        <taxon>Eukaryota</taxon>
        <taxon>Metazoa</taxon>
        <taxon>Spiralia</taxon>
        <taxon>Gnathifera</taxon>
        <taxon>Rotifera</taxon>
        <taxon>Eurotatoria</taxon>
        <taxon>Bdelloidea</taxon>
        <taxon>Philodinida</taxon>
        <taxon>Philodinidae</taxon>
        <taxon>Didymodactylos</taxon>
    </lineage>
</organism>
<dbReference type="EMBL" id="CAJOBA010048984">
    <property type="protein sequence ID" value="CAF4218678.1"/>
    <property type="molecule type" value="Genomic_DNA"/>
</dbReference>
<dbReference type="PROSITE" id="PS50005">
    <property type="entry name" value="TPR"/>
    <property type="match status" value="3"/>
</dbReference>
<feature type="repeat" description="TPR" evidence="3">
    <location>
        <begin position="385"/>
        <end position="418"/>
    </location>
</feature>